<keyword evidence="3" id="KW-1185">Reference proteome</keyword>
<evidence type="ECO:0000313" key="2">
    <source>
        <dbReference type="EMBL" id="ACL67065.1"/>
    </source>
</evidence>
<keyword evidence="1" id="KW-0472">Membrane</keyword>
<dbReference type="RefSeq" id="WP_015934828.1">
    <property type="nucleotide sequence ID" value="NC_011891.1"/>
</dbReference>
<organism evidence="2 3">
    <name type="scientific">Anaeromyxobacter dehalogenans (strain ATCC BAA-258 / DSM 21875 / 2CP-1)</name>
    <dbReference type="NCBI Taxonomy" id="455488"/>
    <lineage>
        <taxon>Bacteria</taxon>
        <taxon>Pseudomonadati</taxon>
        <taxon>Myxococcota</taxon>
        <taxon>Myxococcia</taxon>
        <taxon>Myxococcales</taxon>
        <taxon>Cystobacterineae</taxon>
        <taxon>Anaeromyxobacteraceae</taxon>
        <taxon>Anaeromyxobacter</taxon>
    </lineage>
</organism>
<feature type="transmembrane region" description="Helical" evidence="1">
    <location>
        <begin position="51"/>
        <end position="68"/>
    </location>
</feature>
<dbReference type="KEGG" id="acp:A2cp1_3739"/>
<dbReference type="HOGENOM" id="CLU_1773523_0_0_7"/>
<proteinExistence type="predicted"/>
<keyword evidence="1" id="KW-0812">Transmembrane</keyword>
<reference evidence="2" key="1">
    <citation type="submission" date="2009-01" db="EMBL/GenBank/DDBJ databases">
        <title>Complete sequence of Anaeromyxobacter dehalogenans 2CP-1.</title>
        <authorList>
            <consortium name="US DOE Joint Genome Institute"/>
            <person name="Lucas S."/>
            <person name="Copeland A."/>
            <person name="Lapidus A."/>
            <person name="Glavina del Rio T."/>
            <person name="Dalin E."/>
            <person name="Tice H."/>
            <person name="Bruce D."/>
            <person name="Goodwin L."/>
            <person name="Pitluck S."/>
            <person name="Saunders E."/>
            <person name="Brettin T."/>
            <person name="Detter J.C."/>
            <person name="Han C."/>
            <person name="Larimer F."/>
            <person name="Land M."/>
            <person name="Hauser L."/>
            <person name="Kyrpides N."/>
            <person name="Ovchinnikova G."/>
            <person name="Beliaev A.S."/>
            <person name="Richardson P."/>
        </authorList>
    </citation>
    <scope>NUCLEOTIDE SEQUENCE</scope>
    <source>
        <strain evidence="2">2CP-1</strain>
    </source>
</reference>
<gene>
    <name evidence="2" type="ordered locus">A2cp1_3739</name>
</gene>
<dbReference type="EMBL" id="CP001359">
    <property type="protein sequence ID" value="ACL67065.1"/>
    <property type="molecule type" value="Genomic_DNA"/>
</dbReference>
<protein>
    <submittedName>
        <fullName evidence="2">Uncharacterized protein</fullName>
    </submittedName>
</protein>
<feature type="transmembrane region" description="Helical" evidence="1">
    <location>
        <begin position="74"/>
        <end position="95"/>
    </location>
</feature>
<sequence length="144" mass="14650">MWTVVEPAGTARAGAMAAYVVAVAGFLWVQEVGLRLLREERRAWWAGSGRDLLNLAGLVAIAGALRLLGFSGPASLLVGGTLTLLLFGASVFMATQTDTAHPLAWAVVVGAALALPVLLFPAQVAGAFGAAADALFALPPGAAR</sequence>
<feature type="transmembrane region" description="Helical" evidence="1">
    <location>
        <begin position="12"/>
        <end position="30"/>
    </location>
</feature>
<evidence type="ECO:0000256" key="1">
    <source>
        <dbReference type="SAM" id="Phobius"/>
    </source>
</evidence>
<feature type="transmembrane region" description="Helical" evidence="1">
    <location>
        <begin position="102"/>
        <end position="120"/>
    </location>
</feature>
<dbReference type="Proteomes" id="UP000007089">
    <property type="component" value="Chromosome"/>
</dbReference>
<accession>B8J6U3</accession>
<dbReference type="AlphaFoldDB" id="B8J6U3"/>
<evidence type="ECO:0000313" key="3">
    <source>
        <dbReference type="Proteomes" id="UP000007089"/>
    </source>
</evidence>
<name>B8J6U3_ANAD2</name>
<keyword evidence="1" id="KW-1133">Transmembrane helix</keyword>